<evidence type="ECO:0000313" key="2">
    <source>
        <dbReference type="EMBL" id="KAJ4851054.1"/>
    </source>
</evidence>
<evidence type="ECO:0000256" key="1">
    <source>
        <dbReference type="SAM" id="MobiDB-lite"/>
    </source>
</evidence>
<proteinExistence type="predicted"/>
<dbReference type="EMBL" id="JAKUCV010000146">
    <property type="protein sequence ID" value="KAJ4851054.1"/>
    <property type="molecule type" value="Genomic_DNA"/>
</dbReference>
<sequence length="133" mass="14317">SSLHRRAAPPPPSPSHRARRHLNLSLPHACSFPHHRAAAAATGRRPLLTLLPIPSAPSSSSSAAAKQRHHRQSSSTPPPCLHQQARSPSPPFRGERPPCQEADSSFLSSVPLNSLLLSLLPHVAVWTRTVQAD</sequence>
<dbReference type="AlphaFoldDB" id="A0A9Q0JR82"/>
<organism evidence="2 3">
    <name type="scientific">Turnera subulata</name>
    <dbReference type="NCBI Taxonomy" id="218843"/>
    <lineage>
        <taxon>Eukaryota</taxon>
        <taxon>Viridiplantae</taxon>
        <taxon>Streptophyta</taxon>
        <taxon>Embryophyta</taxon>
        <taxon>Tracheophyta</taxon>
        <taxon>Spermatophyta</taxon>
        <taxon>Magnoliopsida</taxon>
        <taxon>eudicotyledons</taxon>
        <taxon>Gunneridae</taxon>
        <taxon>Pentapetalae</taxon>
        <taxon>rosids</taxon>
        <taxon>fabids</taxon>
        <taxon>Malpighiales</taxon>
        <taxon>Passifloraceae</taxon>
        <taxon>Turnera</taxon>
    </lineage>
</organism>
<reference evidence="2" key="2">
    <citation type="journal article" date="2023" name="Plants (Basel)">
        <title>Annotation of the Turnera subulata (Passifloraceae) Draft Genome Reveals the S-Locus Evolved after the Divergence of Turneroideae from Passifloroideae in a Stepwise Manner.</title>
        <authorList>
            <person name="Henning P.M."/>
            <person name="Roalson E.H."/>
            <person name="Mir W."/>
            <person name="McCubbin A.G."/>
            <person name="Shore J.S."/>
        </authorList>
    </citation>
    <scope>NUCLEOTIDE SEQUENCE</scope>
    <source>
        <strain evidence="2">F60SS</strain>
    </source>
</reference>
<feature type="compositionally biased region" description="Low complexity" evidence="1">
    <location>
        <begin position="50"/>
        <end position="65"/>
    </location>
</feature>
<accession>A0A9Q0JR82</accession>
<keyword evidence="3" id="KW-1185">Reference proteome</keyword>
<feature type="non-terminal residue" evidence="2">
    <location>
        <position position="1"/>
    </location>
</feature>
<comment type="caution">
    <text evidence="2">The sequence shown here is derived from an EMBL/GenBank/DDBJ whole genome shotgun (WGS) entry which is preliminary data.</text>
</comment>
<feature type="region of interest" description="Disordered" evidence="1">
    <location>
        <begin position="50"/>
        <end position="104"/>
    </location>
</feature>
<dbReference type="Proteomes" id="UP001141552">
    <property type="component" value="Unassembled WGS sequence"/>
</dbReference>
<feature type="region of interest" description="Disordered" evidence="1">
    <location>
        <begin position="1"/>
        <end position="22"/>
    </location>
</feature>
<evidence type="ECO:0000313" key="3">
    <source>
        <dbReference type="Proteomes" id="UP001141552"/>
    </source>
</evidence>
<name>A0A9Q0JR82_9ROSI</name>
<protein>
    <submittedName>
        <fullName evidence="2">Uncharacterized protein</fullName>
    </submittedName>
</protein>
<gene>
    <name evidence="2" type="ORF">Tsubulata_030183</name>
</gene>
<reference evidence="2" key="1">
    <citation type="submission" date="2022-02" db="EMBL/GenBank/DDBJ databases">
        <authorList>
            <person name="Henning P.M."/>
            <person name="McCubbin A.G."/>
            <person name="Shore J.S."/>
        </authorList>
    </citation>
    <scope>NUCLEOTIDE SEQUENCE</scope>
    <source>
        <strain evidence="2">F60SS</strain>
        <tissue evidence="2">Leaves</tissue>
    </source>
</reference>